<reference evidence="1" key="1">
    <citation type="submission" date="2020-03" db="EMBL/GenBank/DDBJ databases">
        <title>The deep terrestrial virosphere.</title>
        <authorList>
            <person name="Holmfeldt K."/>
            <person name="Nilsson E."/>
            <person name="Simone D."/>
            <person name="Lopez-Fernandez M."/>
            <person name="Wu X."/>
            <person name="de Brujin I."/>
            <person name="Lundin D."/>
            <person name="Andersson A."/>
            <person name="Bertilsson S."/>
            <person name="Dopson M."/>
        </authorList>
    </citation>
    <scope>NUCLEOTIDE SEQUENCE</scope>
    <source>
        <strain evidence="1">TM448A01720</strain>
    </source>
</reference>
<evidence type="ECO:0000313" key="1">
    <source>
        <dbReference type="EMBL" id="QJA50355.1"/>
    </source>
</evidence>
<dbReference type="EMBL" id="MT144190">
    <property type="protein sequence ID" value="QJA50355.1"/>
    <property type="molecule type" value="Genomic_DNA"/>
</dbReference>
<organism evidence="1">
    <name type="scientific">viral metagenome</name>
    <dbReference type="NCBI Taxonomy" id="1070528"/>
    <lineage>
        <taxon>unclassified sequences</taxon>
        <taxon>metagenomes</taxon>
        <taxon>organismal metagenomes</taxon>
    </lineage>
</organism>
<accession>A0A6H1ZSU9</accession>
<dbReference type="AlphaFoldDB" id="A0A6H1ZSU9"/>
<gene>
    <name evidence="1" type="ORF">TM448A01720_0009</name>
</gene>
<name>A0A6H1ZSU9_9ZZZZ</name>
<protein>
    <submittedName>
        <fullName evidence="1">Uncharacterized protein</fullName>
    </submittedName>
</protein>
<proteinExistence type="predicted"/>
<sequence>MKFSDTKLLDFISKNKKTYEQEKNNLVKCTNTTCVNCDIIHDRYFLRYIVTYITRCKEQNQIQTSYTNITLKDRIFSLTYNCSGRRKSDVPEQLYCKLNIPTQEQLSLFIKEICEIT</sequence>